<proteinExistence type="predicted"/>
<keyword evidence="2" id="KW-1185">Reference proteome</keyword>
<sequence length="64" mass="7730">MQVVKRGISLLEKHFDLKILGRTRQLLGVEFEEKYKDIFIHQGMYTSDICRRFDEYLVPFPHFP</sequence>
<dbReference type="AlphaFoldDB" id="A0AAV2BZU5"/>
<protein>
    <submittedName>
        <fullName evidence="1">Uncharacterized protein</fullName>
    </submittedName>
</protein>
<dbReference type="EMBL" id="CAXIEN010000629">
    <property type="protein sequence ID" value="CAL1301154.1"/>
    <property type="molecule type" value="Genomic_DNA"/>
</dbReference>
<organism evidence="1 2">
    <name type="scientific">Larinioides sclopetarius</name>
    <dbReference type="NCBI Taxonomy" id="280406"/>
    <lineage>
        <taxon>Eukaryota</taxon>
        <taxon>Metazoa</taxon>
        <taxon>Ecdysozoa</taxon>
        <taxon>Arthropoda</taxon>
        <taxon>Chelicerata</taxon>
        <taxon>Arachnida</taxon>
        <taxon>Araneae</taxon>
        <taxon>Araneomorphae</taxon>
        <taxon>Entelegynae</taxon>
        <taxon>Araneoidea</taxon>
        <taxon>Araneidae</taxon>
        <taxon>Larinioides</taxon>
    </lineage>
</organism>
<name>A0AAV2BZU5_9ARAC</name>
<evidence type="ECO:0000313" key="1">
    <source>
        <dbReference type="EMBL" id="CAL1301154.1"/>
    </source>
</evidence>
<reference evidence="1 2" key="1">
    <citation type="submission" date="2024-04" db="EMBL/GenBank/DDBJ databases">
        <authorList>
            <person name="Rising A."/>
            <person name="Reimegard J."/>
            <person name="Sonavane S."/>
            <person name="Akerstrom W."/>
            <person name="Nylinder S."/>
            <person name="Hedman E."/>
            <person name="Kallberg Y."/>
        </authorList>
    </citation>
    <scope>NUCLEOTIDE SEQUENCE [LARGE SCALE GENOMIC DNA]</scope>
</reference>
<accession>A0AAV2BZU5</accession>
<dbReference type="Proteomes" id="UP001497382">
    <property type="component" value="Unassembled WGS sequence"/>
</dbReference>
<evidence type="ECO:0000313" key="2">
    <source>
        <dbReference type="Proteomes" id="UP001497382"/>
    </source>
</evidence>
<comment type="caution">
    <text evidence="1">The sequence shown here is derived from an EMBL/GenBank/DDBJ whole genome shotgun (WGS) entry which is preliminary data.</text>
</comment>
<gene>
    <name evidence="1" type="ORF">LARSCL_LOCUS22350</name>
</gene>